<keyword evidence="6" id="KW-0325">Glycoprotein</keyword>
<evidence type="ECO:0000313" key="8">
    <source>
        <dbReference type="Proteomes" id="UP000007305"/>
    </source>
</evidence>
<reference evidence="7" key="2">
    <citation type="submission" date="2019-07" db="EMBL/GenBank/DDBJ databases">
        <authorList>
            <person name="Seetharam A."/>
            <person name="Woodhouse M."/>
            <person name="Cannon E."/>
        </authorList>
    </citation>
    <scope>NUCLEOTIDE SEQUENCE [LARGE SCALE GENOMIC DNA]</scope>
    <source>
        <strain evidence="7">cv. B73</strain>
    </source>
</reference>
<dbReference type="PANTHER" id="PTHR10108:SF1064">
    <property type="entry name" value="METHYLTRANSFERASE"/>
    <property type="match status" value="1"/>
</dbReference>
<evidence type="ECO:0000256" key="1">
    <source>
        <dbReference type="ARBA" id="ARBA00004606"/>
    </source>
</evidence>
<dbReference type="EnsemblPlants" id="Zm00001eb022840_T001">
    <property type="protein sequence ID" value="Zm00001eb022840_P001"/>
    <property type="gene ID" value="Zm00001eb022840"/>
</dbReference>
<evidence type="ECO:0000256" key="4">
    <source>
        <dbReference type="ARBA" id="ARBA00022968"/>
    </source>
</evidence>
<dbReference type="AlphaFoldDB" id="A0A804LMY7"/>
<evidence type="ECO:0000313" key="7">
    <source>
        <dbReference type="EnsemblPlants" id="Zm00001eb022840_P001"/>
    </source>
</evidence>
<protein>
    <recommendedName>
        <fullName evidence="6">Methyltransferase</fullName>
        <ecNumber evidence="6">2.1.1.-</ecNumber>
    </recommendedName>
</protein>
<dbReference type="GO" id="GO:0016020">
    <property type="term" value="C:membrane"/>
    <property type="evidence" value="ECO:0007669"/>
    <property type="project" value="UniProtKB-SubCell"/>
</dbReference>
<reference evidence="7" key="3">
    <citation type="submission" date="2021-05" db="UniProtKB">
        <authorList>
            <consortium name="EnsemblPlants"/>
        </authorList>
    </citation>
    <scope>IDENTIFICATION</scope>
    <source>
        <strain evidence="7">cv. B73</strain>
    </source>
</reference>
<evidence type="ECO:0000256" key="2">
    <source>
        <dbReference type="ARBA" id="ARBA00008361"/>
    </source>
</evidence>
<evidence type="ECO:0000256" key="5">
    <source>
        <dbReference type="ARBA" id="ARBA00037847"/>
    </source>
</evidence>
<dbReference type="Gramene" id="Zm00001eb022840_T001">
    <property type="protein sequence ID" value="Zm00001eb022840_P001"/>
    <property type="gene ID" value="Zm00001eb022840"/>
</dbReference>
<accession>A0A804LMY7</accession>
<sequence length="166" mass="19099">MLNEGGVRVLESGEPVRFRRRRLALAREDVWHAAVARQAAACRVGWEGFGWIRGGSARRSSPSSRCEGMSTYPRTYDLIHADSMFTLYKNRCEMDRILLEMDRILRPRGTVIIREDVDLLVKVKSLANGISRRTVKSINDMKEHCFWSQIMERKGPTVETAEWGQE</sequence>
<dbReference type="Pfam" id="PF03141">
    <property type="entry name" value="Methyltransf_29"/>
    <property type="match status" value="1"/>
</dbReference>
<organism evidence="7 8">
    <name type="scientific">Zea mays</name>
    <name type="common">Maize</name>
    <dbReference type="NCBI Taxonomy" id="4577"/>
    <lineage>
        <taxon>Eukaryota</taxon>
        <taxon>Viridiplantae</taxon>
        <taxon>Streptophyta</taxon>
        <taxon>Embryophyta</taxon>
        <taxon>Tracheophyta</taxon>
        <taxon>Spermatophyta</taxon>
        <taxon>Magnoliopsida</taxon>
        <taxon>Liliopsida</taxon>
        <taxon>Poales</taxon>
        <taxon>Poaceae</taxon>
        <taxon>PACMAD clade</taxon>
        <taxon>Panicoideae</taxon>
        <taxon>Andropogonodae</taxon>
        <taxon>Andropogoneae</taxon>
        <taxon>Tripsacinae</taxon>
        <taxon>Zea</taxon>
    </lineage>
</organism>
<dbReference type="GO" id="GO:0032259">
    <property type="term" value="P:methylation"/>
    <property type="evidence" value="ECO:0007669"/>
    <property type="project" value="UniProtKB-KW"/>
</dbReference>
<evidence type="ECO:0000256" key="3">
    <source>
        <dbReference type="ARBA" id="ARBA00022603"/>
    </source>
</evidence>
<dbReference type="PANTHER" id="PTHR10108">
    <property type="entry name" value="SAM-DEPENDENT METHYLTRANSFERASE"/>
    <property type="match status" value="1"/>
</dbReference>
<dbReference type="InterPro" id="IPR004159">
    <property type="entry name" value="Put_SAM_MeTrfase"/>
</dbReference>
<evidence type="ECO:0000256" key="6">
    <source>
        <dbReference type="RuleBase" id="RU366043"/>
    </source>
</evidence>
<comment type="subcellular location">
    <subcellularLocation>
        <location evidence="5">Endomembrane system</location>
        <topology evidence="5">Single-pass membrane protein</topology>
    </subcellularLocation>
    <subcellularLocation>
        <location evidence="1 6">Membrane</location>
        <topology evidence="1 6">Single-pass type II membrane protein</topology>
    </subcellularLocation>
</comment>
<dbReference type="SUPFAM" id="SSF53335">
    <property type="entry name" value="S-adenosyl-L-methionine-dependent methyltransferases"/>
    <property type="match status" value="1"/>
</dbReference>
<reference evidence="8" key="1">
    <citation type="submission" date="2015-12" db="EMBL/GenBank/DDBJ databases">
        <title>Update maize B73 reference genome by single molecule sequencing technologies.</title>
        <authorList>
            <consortium name="Maize Genome Sequencing Project"/>
            <person name="Ware D."/>
        </authorList>
    </citation>
    <scope>NUCLEOTIDE SEQUENCE [LARGE SCALE GENOMIC DNA]</scope>
    <source>
        <strain evidence="8">cv. B73</strain>
    </source>
</reference>
<keyword evidence="4 6" id="KW-0812">Transmembrane</keyword>
<keyword evidence="3 6" id="KW-0489">Methyltransferase</keyword>
<proteinExistence type="inferred from homology"/>
<dbReference type="EC" id="2.1.1.-" evidence="6"/>
<keyword evidence="4 6" id="KW-0735">Signal-anchor</keyword>
<dbReference type="Proteomes" id="UP000007305">
    <property type="component" value="Chromosome 1"/>
</dbReference>
<name>A0A804LMY7_MAIZE</name>
<keyword evidence="6" id="KW-0808">Transferase</keyword>
<comment type="similarity">
    <text evidence="2 6">Belongs to the methyltransferase superfamily.</text>
</comment>
<keyword evidence="8" id="KW-1185">Reference proteome</keyword>
<dbReference type="InterPro" id="IPR029063">
    <property type="entry name" value="SAM-dependent_MTases_sf"/>
</dbReference>
<dbReference type="GO" id="GO:0012505">
    <property type="term" value="C:endomembrane system"/>
    <property type="evidence" value="ECO:0007669"/>
    <property type="project" value="UniProtKB-SubCell"/>
</dbReference>
<dbReference type="GO" id="GO:0008168">
    <property type="term" value="F:methyltransferase activity"/>
    <property type="evidence" value="ECO:0007669"/>
    <property type="project" value="UniProtKB-UniRule"/>
</dbReference>